<feature type="binding site" evidence="10">
    <location>
        <begin position="226"/>
        <end position="227"/>
    </location>
    <ligand>
        <name>ATP</name>
        <dbReference type="ChEBI" id="CHEBI:30616"/>
    </ligand>
</feature>
<evidence type="ECO:0000313" key="17">
    <source>
        <dbReference type="Proteomes" id="UP001353858"/>
    </source>
</evidence>
<evidence type="ECO:0000256" key="7">
    <source>
        <dbReference type="ARBA" id="ARBA00047899"/>
    </source>
</evidence>
<dbReference type="Pfam" id="PF00069">
    <property type="entry name" value="Pkinase"/>
    <property type="match status" value="1"/>
</dbReference>
<dbReference type="GO" id="GO:0006325">
    <property type="term" value="P:chromatin organization"/>
    <property type="evidence" value="ECO:0007669"/>
    <property type="project" value="UniProtKB-ARBA"/>
</dbReference>
<comment type="catalytic activity">
    <reaction evidence="7 14">
        <text>L-threonyl-[protein] + ATP = O-phospho-L-threonyl-[protein] + ADP + H(+)</text>
        <dbReference type="Rhea" id="RHEA:46608"/>
        <dbReference type="Rhea" id="RHEA-COMP:11060"/>
        <dbReference type="Rhea" id="RHEA-COMP:11605"/>
        <dbReference type="ChEBI" id="CHEBI:15378"/>
        <dbReference type="ChEBI" id="CHEBI:30013"/>
        <dbReference type="ChEBI" id="CHEBI:30616"/>
        <dbReference type="ChEBI" id="CHEBI:61977"/>
        <dbReference type="ChEBI" id="CHEBI:456216"/>
        <dbReference type="EC" id="2.7.11.1"/>
    </reaction>
</comment>
<dbReference type="GO" id="GO:0004674">
    <property type="term" value="F:protein serine/threonine kinase activity"/>
    <property type="evidence" value="ECO:0007669"/>
    <property type="project" value="UniProtKB-KW"/>
</dbReference>
<evidence type="ECO:0000256" key="3">
    <source>
        <dbReference type="ARBA" id="ARBA00022679"/>
    </source>
</evidence>
<dbReference type="InterPro" id="IPR030616">
    <property type="entry name" value="Aur-like"/>
</dbReference>
<dbReference type="SMART" id="SM00220">
    <property type="entry name" value="S_TKc"/>
    <property type="match status" value="1"/>
</dbReference>
<evidence type="ECO:0000256" key="5">
    <source>
        <dbReference type="ARBA" id="ARBA00022777"/>
    </source>
</evidence>
<dbReference type="EMBL" id="JARPUR010000004">
    <property type="protein sequence ID" value="KAK4877260.1"/>
    <property type="molecule type" value="Genomic_DNA"/>
</dbReference>
<dbReference type="GO" id="GO:0032506">
    <property type="term" value="P:cytokinetic process"/>
    <property type="evidence" value="ECO:0007669"/>
    <property type="project" value="UniProtKB-ARBA"/>
</dbReference>
<feature type="cross-link" description="Glycyl lysine isopeptide (Lys-Gly) (interchain with G-Cter in SUMO2)" evidence="11">
    <location>
        <position position="224"/>
    </location>
</feature>
<name>A0AAN7SQ23_9COLE</name>
<evidence type="ECO:0000256" key="6">
    <source>
        <dbReference type="ARBA" id="ARBA00022840"/>
    </source>
</evidence>
<evidence type="ECO:0000256" key="10">
    <source>
        <dbReference type="PIRSR" id="PIRSR630616-2"/>
    </source>
</evidence>
<dbReference type="GO" id="GO:0030496">
    <property type="term" value="C:midbody"/>
    <property type="evidence" value="ECO:0007669"/>
    <property type="project" value="UniProtKB-SubCell"/>
</dbReference>
<dbReference type="CDD" id="cd14007">
    <property type="entry name" value="STKc_Aurora"/>
    <property type="match status" value="1"/>
</dbReference>
<dbReference type="Proteomes" id="UP001353858">
    <property type="component" value="Unassembled WGS sequence"/>
</dbReference>
<evidence type="ECO:0000256" key="2">
    <source>
        <dbReference type="ARBA" id="ARBA00022527"/>
    </source>
</evidence>
<reference evidence="17" key="1">
    <citation type="submission" date="2023-01" db="EMBL/GenBank/DDBJ databases">
        <title>Key to firefly adult light organ development and bioluminescence: homeobox transcription factors regulate luciferase expression and transportation to peroxisome.</title>
        <authorList>
            <person name="Fu X."/>
        </authorList>
    </citation>
    <scope>NUCLEOTIDE SEQUENCE [LARGE SCALE GENOMIC DNA]</scope>
</reference>
<organism evidence="16 17">
    <name type="scientific">Aquatica leii</name>
    <dbReference type="NCBI Taxonomy" id="1421715"/>
    <lineage>
        <taxon>Eukaryota</taxon>
        <taxon>Metazoa</taxon>
        <taxon>Ecdysozoa</taxon>
        <taxon>Arthropoda</taxon>
        <taxon>Hexapoda</taxon>
        <taxon>Insecta</taxon>
        <taxon>Pterygota</taxon>
        <taxon>Neoptera</taxon>
        <taxon>Endopterygota</taxon>
        <taxon>Coleoptera</taxon>
        <taxon>Polyphaga</taxon>
        <taxon>Elateriformia</taxon>
        <taxon>Elateroidea</taxon>
        <taxon>Lampyridae</taxon>
        <taxon>Luciolinae</taxon>
        <taxon>Aquatica</taxon>
    </lineage>
</organism>
<keyword evidence="5 14" id="KW-0418">Kinase</keyword>
<evidence type="ECO:0000313" key="16">
    <source>
        <dbReference type="EMBL" id="KAK4877260.1"/>
    </source>
</evidence>
<evidence type="ECO:0000256" key="13">
    <source>
        <dbReference type="RuleBase" id="RU000304"/>
    </source>
</evidence>
<feature type="binding site" evidence="10">
    <location>
        <begin position="175"/>
        <end position="177"/>
    </location>
    <ligand>
        <name>ATP</name>
        <dbReference type="ChEBI" id="CHEBI:30616"/>
    </ligand>
</feature>
<evidence type="ECO:0000256" key="11">
    <source>
        <dbReference type="PIRSR" id="PIRSR630616-3"/>
    </source>
</evidence>
<dbReference type="Gene3D" id="1.10.510.10">
    <property type="entry name" value="Transferase(Phosphotransferase) domain 1"/>
    <property type="match status" value="1"/>
</dbReference>
<dbReference type="InterPro" id="IPR011009">
    <property type="entry name" value="Kinase-like_dom_sf"/>
</dbReference>
<dbReference type="InterPro" id="IPR017441">
    <property type="entry name" value="Protein_kinase_ATP_BS"/>
</dbReference>
<dbReference type="FunFam" id="3.30.200.20:FF:000042">
    <property type="entry name" value="Aurora kinase A"/>
    <property type="match status" value="1"/>
</dbReference>
<feature type="binding site" evidence="10">
    <location>
        <position position="107"/>
    </location>
    <ligand>
        <name>ATP</name>
        <dbReference type="ChEBI" id="CHEBI:30616"/>
    </ligand>
</feature>
<evidence type="ECO:0000256" key="9">
    <source>
        <dbReference type="PIRSR" id="PIRSR630616-1"/>
    </source>
</evidence>
<keyword evidence="4 10" id="KW-0547">Nucleotide-binding</keyword>
<proteinExistence type="inferred from homology"/>
<dbReference type="InterPro" id="IPR000719">
    <property type="entry name" value="Prot_kinase_dom"/>
</dbReference>
<dbReference type="Gene3D" id="3.30.200.20">
    <property type="entry name" value="Phosphorylase Kinase, domain 1"/>
    <property type="match status" value="1"/>
</dbReference>
<dbReference type="AlphaFoldDB" id="A0AAN7SQ23"/>
<evidence type="ECO:0000256" key="1">
    <source>
        <dbReference type="ARBA" id="ARBA00004214"/>
    </source>
</evidence>
<comment type="caution">
    <text evidence="16">The sequence shown here is derived from an EMBL/GenBank/DDBJ whole genome shotgun (WGS) entry which is preliminary data.</text>
</comment>
<comment type="catalytic activity">
    <reaction evidence="8 14">
        <text>L-seryl-[protein] + ATP = O-phospho-L-seryl-[protein] + ADP + H(+)</text>
        <dbReference type="Rhea" id="RHEA:17989"/>
        <dbReference type="Rhea" id="RHEA-COMP:9863"/>
        <dbReference type="Rhea" id="RHEA-COMP:11604"/>
        <dbReference type="ChEBI" id="CHEBI:15378"/>
        <dbReference type="ChEBI" id="CHEBI:29999"/>
        <dbReference type="ChEBI" id="CHEBI:30616"/>
        <dbReference type="ChEBI" id="CHEBI:83421"/>
        <dbReference type="ChEBI" id="CHEBI:456216"/>
        <dbReference type="EC" id="2.7.11.1"/>
    </reaction>
</comment>
<keyword evidence="17" id="KW-1185">Reference proteome</keyword>
<feature type="domain" description="Protein kinase" evidence="15">
    <location>
        <begin position="97"/>
        <end position="349"/>
    </location>
</feature>
<dbReference type="EC" id="2.7.11.1" evidence="14"/>
<comment type="subcellular location">
    <subcellularLocation>
        <location evidence="1">Midbody</location>
    </subcellularLocation>
</comment>
<keyword evidence="6 10" id="KW-0067">ATP-binding</keyword>
<dbReference type="InterPro" id="IPR008271">
    <property type="entry name" value="Ser/Thr_kinase_AS"/>
</dbReference>
<dbReference type="GO" id="GO:0030261">
    <property type="term" value="P:chromosome condensation"/>
    <property type="evidence" value="ECO:0007669"/>
    <property type="project" value="UniProtKB-ARBA"/>
</dbReference>
<feature type="active site" description="Proton acceptor" evidence="9">
    <location>
        <position position="222"/>
    </location>
</feature>
<dbReference type="PROSITE" id="PS50011">
    <property type="entry name" value="PROTEIN_KINASE_DOM"/>
    <property type="match status" value="1"/>
</dbReference>
<evidence type="ECO:0000256" key="8">
    <source>
        <dbReference type="ARBA" id="ARBA00048679"/>
    </source>
</evidence>
<evidence type="ECO:0000256" key="4">
    <source>
        <dbReference type="ARBA" id="ARBA00022741"/>
    </source>
</evidence>
<dbReference type="SUPFAM" id="SSF56112">
    <property type="entry name" value="Protein kinase-like (PK-like)"/>
    <property type="match status" value="1"/>
</dbReference>
<protein>
    <recommendedName>
        <fullName evidence="14">Aurora kinase</fullName>
        <ecNumber evidence="14">2.7.11.1</ecNumber>
    </recommendedName>
</protein>
<comment type="similarity">
    <text evidence="14">Belongs to the protein kinase superfamily. Ser/Thr protein kinase family. Aurora subfamily.</text>
</comment>
<dbReference type="PROSITE" id="PS00107">
    <property type="entry name" value="PROTEIN_KINASE_ATP"/>
    <property type="match status" value="1"/>
</dbReference>
<dbReference type="GO" id="GO:0000070">
    <property type="term" value="P:mitotic sister chromatid segregation"/>
    <property type="evidence" value="ECO:0007669"/>
    <property type="project" value="UniProtKB-ARBA"/>
</dbReference>
<feature type="binding site" evidence="10 12">
    <location>
        <position position="126"/>
    </location>
    <ligand>
        <name>ATP</name>
        <dbReference type="ChEBI" id="CHEBI:30616"/>
    </ligand>
</feature>
<dbReference type="PANTHER" id="PTHR24350">
    <property type="entry name" value="SERINE/THREONINE-PROTEIN KINASE IAL-RELATED"/>
    <property type="match status" value="1"/>
</dbReference>
<keyword evidence="3 14" id="KW-0808">Transferase</keyword>
<feature type="binding site" evidence="10">
    <location>
        <position position="240"/>
    </location>
    <ligand>
        <name>ATP</name>
        <dbReference type="ChEBI" id="CHEBI:30616"/>
    </ligand>
</feature>
<evidence type="ECO:0000259" key="15">
    <source>
        <dbReference type="PROSITE" id="PS50011"/>
    </source>
</evidence>
<dbReference type="FunFam" id="1.10.510.10:FF:000235">
    <property type="entry name" value="Serine/threonine-protein kinase ark1"/>
    <property type="match status" value="1"/>
</dbReference>
<dbReference type="PROSITE" id="PS00108">
    <property type="entry name" value="PROTEIN_KINASE_ST"/>
    <property type="match status" value="1"/>
</dbReference>
<sequence>MSQKPHVPSKAIKKIYTINDKENQISKCNKPKVIYNQNDKNSEHTLRTIAVNTQANNMQMKTAKTIMVTNKETGQQKTQRDNKDKGEIRHTWSLADFDIGRPLGKGKFGNVFLAREKKSKYVVALKVLFKNMIQSSNCEHQVRREVEIQSHLRHKNILRMYGYFHDDTRVYLILEYAPKGACYTELMASENKRFSEERTANYIAQITDALRYCHLKKVIHRDIKPENLLIDAKGEIKIADFGWSVHAPSSRRATLCGTLDYLSPEMVNGKMYDEKVDLWSIGVLCYEFLVGKPPFESKTYDETYRKISKALVTFPSFVSDGAKDLIRNLLVVNPNDRLNLDGILNHPWILSFKPKGSNSDN</sequence>
<keyword evidence="2 13" id="KW-0723">Serine/threonine-protein kinase</keyword>
<dbReference type="GO" id="GO:0005524">
    <property type="term" value="F:ATP binding"/>
    <property type="evidence" value="ECO:0007669"/>
    <property type="project" value="UniProtKB-UniRule"/>
</dbReference>
<evidence type="ECO:0000256" key="12">
    <source>
        <dbReference type="PROSITE-ProRule" id="PRU10141"/>
    </source>
</evidence>
<evidence type="ECO:0000256" key="14">
    <source>
        <dbReference type="RuleBase" id="RU367134"/>
    </source>
</evidence>
<gene>
    <name evidence="16" type="ORF">RN001_009766</name>
</gene>
<accession>A0AAN7SQ23</accession>